<reference evidence="2 3" key="1">
    <citation type="submission" date="2015-03" db="EMBL/GenBank/DDBJ databases">
        <title>Genomics and transcriptomics of the oil-accumulating basidiomycete yeast T. oleaginosus allow insights into substrate utilization and the diverse evolutionary trajectories of mating systems in fungi.</title>
        <authorList>
            <consortium name="DOE Joint Genome Institute"/>
            <person name="Kourist R."/>
            <person name="Kracht O."/>
            <person name="Bracharz F."/>
            <person name="Lipzen A."/>
            <person name="Nolan M."/>
            <person name="Ohm R."/>
            <person name="Grigoriev I."/>
            <person name="Sun S."/>
            <person name="Heitman J."/>
            <person name="Bruck T."/>
            <person name="Nowrousian M."/>
        </authorList>
    </citation>
    <scope>NUCLEOTIDE SEQUENCE [LARGE SCALE GENOMIC DNA]</scope>
    <source>
        <strain evidence="2 3">IBC0246</strain>
    </source>
</reference>
<dbReference type="OrthoDB" id="2564785at2759"/>
<evidence type="ECO:0000313" key="3">
    <source>
        <dbReference type="Proteomes" id="UP000053611"/>
    </source>
</evidence>
<sequence>MPNVASDQVTTQIQALAAHVGLDVHFTPKLSRADAPTKTSTATPEPGGPEDPKFDLPGTLSSSKSSRRASFATLLPTARVAPPKRSQAGQWTLEKRLIFVDRLITAGYKSLSLADLADELGLKKKQLVNQLTPGRTGSIRELCMNAAARILDPCSDCKKKQTSSKRKADREGLGEFLLRGVCGDIAEEDELDGKDIEEEEDELPDERLPEASSA</sequence>
<dbReference type="GeneID" id="28986169"/>
<protein>
    <submittedName>
        <fullName evidence="2">Uncharacterized protein</fullName>
    </submittedName>
</protein>
<feature type="region of interest" description="Disordered" evidence="1">
    <location>
        <begin position="188"/>
        <end position="214"/>
    </location>
</feature>
<keyword evidence="3" id="KW-1185">Reference proteome</keyword>
<evidence type="ECO:0000256" key="1">
    <source>
        <dbReference type="SAM" id="MobiDB-lite"/>
    </source>
</evidence>
<accession>A0A0J1AW97</accession>
<proteinExistence type="predicted"/>
<dbReference type="RefSeq" id="XP_018276045.1">
    <property type="nucleotide sequence ID" value="XM_018425566.1"/>
</dbReference>
<dbReference type="AlphaFoldDB" id="A0A0J1AW97"/>
<feature type="compositionally biased region" description="Acidic residues" evidence="1">
    <location>
        <begin position="188"/>
        <end position="204"/>
    </location>
</feature>
<evidence type="ECO:0000313" key="2">
    <source>
        <dbReference type="EMBL" id="KLT39554.1"/>
    </source>
</evidence>
<dbReference type="EMBL" id="KQ087255">
    <property type="protein sequence ID" value="KLT39554.1"/>
    <property type="molecule type" value="Genomic_DNA"/>
</dbReference>
<gene>
    <name evidence="2" type="ORF">CC85DRAFT_304925</name>
</gene>
<organism evidence="2 3">
    <name type="scientific">Cutaneotrichosporon oleaginosum</name>
    <dbReference type="NCBI Taxonomy" id="879819"/>
    <lineage>
        <taxon>Eukaryota</taxon>
        <taxon>Fungi</taxon>
        <taxon>Dikarya</taxon>
        <taxon>Basidiomycota</taxon>
        <taxon>Agaricomycotina</taxon>
        <taxon>Tremellomycetes</taxon>
        <taxon>Trichosporonales</taxon>
        <taxon>Trichosporonaceae</taxon>
        <taxon>Cutaneotrichosporon</taxon>
    </lineage>
</organism>
<dbReference type="Proteomes" id="UP000053611">
    <property type="component" value="Unassembled WGS sequence"/>
</dbReference>
<name>A0A0J1AW97_9TREE</name>
<feature type="region of interest" description="Disordered" evidence="1">
    <location>
        <begin position="28"/>
        <end position="67"/>
    </location>
</feature>
<feature type="compositionally biased region" description="Basic and acidic residues" evidence="1">
    <location>
        <begin position="205"/>
        <end position="214"/>
    </location>
</feature>